<keyword evidence="8" id="KW-1185">Reference proteome</keyword>
<dbReference type="AlphaFoldDB" id="A0A8H6VPB2"/>
<dbReference type="GO" id="GO:0003677">
    <property type="term" value="F:DNA binding"/>
    <property type="evidence" value="ECO:0007669"/>
    <property type="project" value="UniProtKB-KW"/>
</dbReference>
<proteinExistence type="predicted"/>
<evidence type="ECO:0000256" key="5">
    <source>
        <dbReference type="ARBA" id="ARBA00023163"/>
    </source>
</evidence>
<evidence type="ECO:0000256" key="3">
    <source>
        <dbReference type="ARBA" id="ARBA00023015"/>
    </source>
</evidence>
<organism evidence="7 8">
    <name type="scientific">Pseudocercospora fuligena</name>
    <dbReference type="NCBI Taxonomy" id="685502"/>
    <lineage>
        <taxon>Eukaryota</taxon>
        <taxon>Fungi</taxon>
        <taxon>Dikarya</taxon>
        <taxon>Ascomycota</taxon>
        <taxon>Pezizomycotina</taxon>
        <taxon>Dothideomycetes</taxon>
        <taxon>Dothideomycetidae</taxon>
        <taxon>Mycosphaerellales</taxon>
        <taxon>Mycosphaerellaceae</taxon>
        <taxon>Pseudocercospora</taxon>
    </lineage>
</organism>
<evidence type="ECO:0000313" key="8">
    <source>
        <dbReference type="Proteomes" id="UP000660729"/>
    </source>
</evidence>
<dbReference type="PANTHER" id="PTHR31313:SF86">
    <property type="entry name" value="ZN(2)-C6 FUNGAL-TYPE DOMAIN-CONTAINING PROTEIN"/>
    <property type="match status" value="1"/>
</dbReference>
<protein>
    <recommendedName>
        <fullName evidence="9">Transcription factor domain-containing protein</fullName>
    </recommendedName>
</protein>
<evidence type="ECO:0000256" key="6">
    <source>
        <dbReference type="ARBA" id="ARBA00023242"/>
    </source>
</evidence>
<name>A0A8H6VPB2_9PEZI</name>
<evidence type="ECO:0000256" key="2">
    <source>
        <dbReference type="ARBA" id="ARBA00022833"/>
    </source>
</evidence>
<evidence type="ECO:0000256" key="1">
    <source>
        <dbReference type="ARBA" id="ARBA00022723"/>
    </source>
</evidence>
<accession>A0A8H6VPB2</accession>
<evidence type="ECO:0000313" key="7">
    <source>
        <dbReference type="EMBL" id="KAF7195539.1"/>
    </source>
</evidence>
<dbReference type="InterPro" id="IPR051615">
    <property type="entry name" value="Transcr_Regulatory_Elem"/>
</dbReference>
<reference evidence="7" key="1">
    <citation type="submission" date="2020-04" db="EMBL/GenBank/DDBJ databases">
        <title>Draft genome resource of the tomato pathogen Pseudocercospora fuligena.</title>
        <authorList>
            <person name="Zaccaron A."/>
        </authorList>
    </citation>
    <scope>NUCLEOTIDE SEQUENCE</scope>
    <source>
        <strain evidence="7">PF001</strain>
    </source>
</reference>
<dbReference type="GO" id="GO:0046872">
    <property type="term" value="F:metal ion binding"/>
    <property type="evidence" value="ECO:0007669"/>
    <property type="project" value="UniProtKB-KW"/>
</dbReference>
<keyword evidence="6" id="KW-0539">Nucleus</keyword>
<dbReference type="Proteomes" id="UP000660729">
    <property type="component" value="Unassembled WGS sequence"/>
</dbReference>
<sequence length="385" mass="42411">MTESPDTLKDDLASLQSELAQWTDQLPTHLSLSLDREHDTGSIPPPHVLSLLAIANGMRILLHRPFVSDGHLHSNSPSVAVGSFKQCATAATNIVKLVRMYDRAYSVSRAPYLISYATYMAATIQARIASKRGASSEAHGCSRTCMSVLRHNSETNYAVRKAIYVIENLMARLGVEAADTLQNTTKDSSTTSNDHLRPMSTDPSISPGHFADLEPTFIAGNMAPDLDVDAIIRSFIQESAINDTLAIADGNQSLYPGELRFEDMIFGFNASDFDTMIWIRHKDEDRCVQAINKLARDCSSPKIQTRHSYLSLGYQLAPCVSPQAMKQTFPSKSRRAVRTNLTESTSLPCILTSALIVPLGCRIVTIRSEMAESTKRFFQSRLLPG</sequence>
<keyword evidence="5" id="KW-0804">Transcription</keyword>
<evidence type="ECO:0000256" key="4">
    <source>
        <dbReference type="ARBA" id="ARBA00023125"/>
    </source>
</evidence>
<dbReference type="CDD" id="cd12148">
    <property type="entry name" value="fungal_TF_MHR"/>
    <property type="match status" value="1"/>
</dbReference>
<dbReference type="OrthoDB" id="4161332at2759"/>
<dbReference type="EMBL" id="JABCIY010000039">
    <property type="protein sequence ID" value="KAF7195539.1"/>
    <property type="molecule type" value="Genomic_DNA"/>
</dbReference>
<keyword evidence="3" id="KW-0805">Transcription regulation</keyword>
<keyword evidence="1" id="KW-0479">Metal-binding</keyword>
<evidence type="ECO:0008006" key="9">
    <source>
        <dbReference type="Google" id="ProtNLM"/>
    </source>
</evidence>
<keyword evidence="4" id="KW-0238">DNA-binding</keyword>
<gene>
    <name evidence="7" type="ORF">HII31_03133</name>
</gene>
<keyword evidence="2" id="KW-0862">Zinc</keyword>
<comment type="caution">
    <text evidence="7">The sequence shown here is derived from an EMBL/GenBank/DDBJ whole genome shotgun (WGS) entry which is preliminary data.</text>
</comment>
<dbReference type="PANTHER" id="PTHR31313">
    <property type="entry name" value="TY1 ENHANCER ACTIVATOR"/>
    <property type="match status" value="1"/>
</dbReference>